<keyword evidence="9" id="KW-0539">Nucleus</keyword>
<dbReference type="Gene3D" id="2.40.50.140">
    <property type="entry name" value="Nucleic acid-binding proteins"/>
    <property type="match status" value="1"/>
</dbReference>
<keyword evidence="7" id="KW-0506">mRNA capping</keyword>
<evidence type="ECO:0000256" key="12">
    <source>
        <dbReference type="PIRSR" id="PIRSR036958-2"/>
    </source>
</evidence>
<dbReference type="Gene3D" id="3.90.190.10">
    <property type="entry name" value="Protein tyrosine phosphatase superfamily"/>
    <property type="match status" value="1"/>
</dbReference>
<dbReference type="EMBL" id="HBEV01013539">
    <property type="protein sequence ID" value="CAD8593133.1"/>
    <property type="molecule type" value="Transcribed_RNA"/>
</dbReference>
<dbReference type="InterPro" id="IPR016130">
    <property type="entry name" value="Tyr_Pase_AS"/>
</dbReference>
<dbReference type="GO" id="GO:0005524">
    <property type="term" value="F:ATP binding"/>
    <property type="evidence" value="ECO:0007669"/>
    <property type="project" value="InterPro"/>
</dbReference>
<evidence type="ECO:0000256" key="9">
    <source>
        <dbReference type="ARBA" id="ARBA00023242"/>
    </source>
</evidence>
<proteinExistence type="predicted"/>
<evidence type="ECO:0000256" key="10">
    <source>
        <dbReference type="ARBA" id="ARBA00044624"/>
    </source>
</evidence>
<dbReference type="SUPFAM" id="SSF56091">
    <property type="entry name" value="DNA ligase/mRNA capping enzyme, catalytic domain"/>
    <property type="match status" value="1"/>
</dbReference>
<feature type="region of interest" description="Disordered" evidence="14">
    <location>
        <begin position="188"/>
        <end position="218"/>
    </location>
</feature>
<dbReference type="GO" id="GO:0005634">
    <property type="term" value="C:nucleus"/>
    <property type="evidence" value="ECO:0007669"/>
    <property type="project" value="UniProtKB-SubCell"/>
</dbReference>
<dbReference type="SUPFAM" id="SSF52799">
    <property type="entry name" value="(Phosphotyrosine protein) phosphatases II"/>
    <property type="match status" value="1"/>
</dbReference>
<evidence type="ECO:0000256" key="2">
    <source>
        <dbReference type="ARBA" id="ARBA00012475"/>
    </source>
</evidence>
<comment type="subcellular location">
    <subcellularLocation>
        <location evidence="1">Nucleus</location>
    </subcellularLocation>
</comment>
<dbReference type="InterPro" id="IPR012340">
    <property type="entry name" value="NA-bd_OB-fold"/>
</dbReference>
<organism evidence="16">
    <name type="scientific">Micromonas pusilla</name>
    <name type="common">Picoplanktonic green alga</name>
    <name type="synonym">Chromulina pusilla</name>
    <dbReference type="NCBI Taxonomy" id="38833"/>
    <lineage>
        <taxon>Eukaryota</taxon>
        <taxon>Viridiplantae</taxon>
        <taxon>Chlorophyta</taxon>
        <taxon>Mamiellophyceae</taxon>
        <taxon>Mamiellales</taxon>
        <taxon>Mamiellaceae</taxon>
        <taxon>Micromonas</taxon>
    </lineage>
</organism>
<feature type="binding site" evidence="13">
    <location>
        <begin position="326"/>
        <end position="328"/>
    </location>
    <ligand>
        <name>GTP</name>
        <dbReference type="ChEBI" id="CHEBI:37565"/>
    </ligand>
</feature>
<evidence type="ECO:0000256" key="5">
    <source>
        <dbReference type="ARBA" id="ARBA00022695"/>
    </source>
</evidence>
<gene>
    <name evidence="16" type="ORF">MSP1404_LOCUS10537</name>
</gene>
<dbReference type="InterPro" id="IPR000387">
    <property type="entry name" value="Tyr_Pase_dom"/>
</dbReference>
<evidence type="ECO:0000256" key="6">
    <source>
        <dbReference type="ARBA" id="ARBA00022741"/>
    </source>
</evidence>
<dbReference type="Gene3D" id="3.30.470.30">
    <property type="entry name" value="DNA ligase/mRNA capping enzyme"/>
    <property type="match status" value="1"/>
</dbReference>
<feature type="compositionally biased region" description="Gly residues" evidence="14">
    <location>
        <begin position="601"/>
        <end position="610"/>
    </location>
</feature>
<dbReference type="PANTHER" id="PTHR10367:SF17">
    <property type="entry name" value="MRNA-CAPPING ENZYME"/>
    <property type="match status" value="1"/>
</dbReference>
<evidence type="ECO:0000256" key="11">
    <source>
        <dbReference type="PIRSR" id="PIRSR036958-1"/>
    </source>
</evidence>
<dbReference type="InterPro" id="IPR013846">
    <property type="entry name" value="mRNA_cap_enzyme_C"/>
</dbReference>
<dbReference type="CDD" id="cd07895">
    <property type="entry name" value="Adenylation_mRNA_capping"/>
    <property type="match status" value="1"/>
</dbReference>
<feature type="binding site" evidence="13">
    <location>
        <position position="297"/>
    </location>
    <ligand>
        <name>GTP</name>
        <dbReference type="ChEBI" id="CHEBI:37565"/>
    </ligand>
</feature>
<feature type="active site" description="N6-GMP-lysine intermediate" evidence="12">
    <location>
        <position position="277"/>
    </location>
</feature>
<evidence type="ECO:0000256" key="8">
    <source>
        <dbReference type="ARBA" id="ARBA00023134"/>
    </source>
</evidence>
<dbReference type="AlphaFoldDB" id="A0A7S0KV42"/>
<feature type="binding site" evidence="13">
    <location>
        <position position="282"/>
    </location>
    <ligand>
        <name>GTP</name>
        <dbReference type="ChEBI" id="CHEBI:37565"/>
    </ligand>
</feature>
<protein>
    <recommendedName>
        <fullName evidence="2">mRNA guanylyltransferase</fullName>
        <ecNumber evidence="2">2.7.7.50</ecNumber>
    </recommendedName>
</protein>
<evidence type="ECO:0000259" key="15">
    <source>
        <dbReference type="PROSITE" id="PS50056"/>
    </source>
</evidence>
<keyword evidence="4" id="KW-0808">Transferase</keyword>
<evidence type="ECO:0000256" key="1">
    <source>
        <dbReference type="ARBA" id="ARBA00004123"/>
    </source>
</evidence>
<dbReference type="GO" id="GO:0140818">
    <property type="term" value="F:mRNA 5'-triphosphate monophosphatase activity"/>
    <property type="evidence" value="ECO:0007669"/>
    <property type="project" value="InterPro"/>
</dbReference>
<name>A0A7S0KV42_MICPS</name>
<dbReference type="InterPro" id="IPR029021">
    <property type="entry name" value="Prot-tyrosine_phosphatase-like"/>
</dbReference>
<dbReference type="EC" id="2.7.7.50" evidence="2"/>
<dbReference type="GO" id="GO:0004484">
    <property type="term" value="F:mRNA guanylyltransferase activity"/>
    <property type="evidence" value="ECO:0007669"/>
    <property type="project" value="UniProtKB-EC"/>
</dbReference>
<feature type="active site" description="Phosphocysteine intermediate" evidence="11">
    <location>
        <position position="80"/>
    </location>
</feature>
<feature type="compositionally biased region" description="Basic and acidic residues" evidence="14">
    <location>
        <begin position="147"/>
        <end position="157"/>
    </location>
</feature>
<feature type="region of interest" description="Disordered" evidence="14">
    <location>
        <begin position="147"/>
        <end position="166"/>
    </location>
</feature>
<evidence type="ECO:0000256" key="4">
    <source>
        <dbReference type="ARBA" id="ARBA00022679"/>
    </source>
</evidence>
<sequence length="635" mass="69107">MAKAASGGRNVELVVDLTNSSRYYDPKAFDAKGAAYVKIACVGKDAPPDAVAVQQFVYEVGKFLSERARSGGKGLVLVHCTHGFNRTGAMLVHFAQRTGAWPKLNENLKAFAAARPPGIYKPEYVKELFDEYLERRFSTTLDPPVPEWKRGGVKHPDAPPLDEAEVPPSDLFSVKTNPEYASCLAESLAPRPGSGAHDELASSRSKTTADGNLDGTPMHHDDVLGTAVYEGQAREIRNVVCYLCGVDGTRFPGSQPVSLARDNMDTISRHEYHVTWKADGTRYMVLLMRDGTYLIDRKFEIRRVTMRFPAPLKTHGVSVHNATLLDGEMVVDDIAPGRQRRRFLAYDCVALHGERLGERAFVDRLAAVQRHVVDPRNVFLTEAGKSRAYDFTKEPFSVRVKDFTPLAGTEGFIRSFIPKLCHECDGLIFQPSRSRYESGTMDTLLKWKFTHLNSVDFRLKLSLRDGRAILYVGASGGDVVAVNEPSGEFAMRGAEDLAANGGDPDVAPDGTKLADLDGKIVECTWDKRGGVANAGAWKYLRVRTDKDAPNFVTVYRHTLASILDDITDEEIVSYVGGVLAKGAGGNRAPREGGARRSSGGDTAGGGGDAAGGYESTAPAAHVSGAERQQPVIDDI</sequence>
<keyword evidence="6 13" id="KW-0547">Nucleotide-binding</keyword>
<comment type="catalytic activity">
    <reaction evidence="10">
        <text>a 5'-end diphospho-ribonucleoside in mRNA + GTP + H(+) = a 5'-end (5'-triphosphoguanosine)-ribonucleoside in mRNA + diphosphate</text>
        <dbReference type="Rhea" id="RHEA:67012"/>
        <dbReference type="Rhea" id="RHEA-COMP:17165"/>
        <dbReference type="Rhea" id="RHEA-COMP:17166"/>
        <dbReference type="ChEBI" id="CHEBI:15378"/>
        <dbReference type="ChEBI" id="CHEBI:33019"/>
        <dbReference type="ChEBI" id="CHEBI:37565"/>
        <dbReference type="ChEBI" id="CHEBI:167616"/>
        <dbReference type="ChEBI" id="CHEBI:167617"/>
        <dbReference type="EC" id="2.7.7.50"/>
    </reaction>
    <physiologicalReaction direction="left-to-right" evidence="10">
        <dbReference type="Rhea" id="RHEA:67013"/>
    </physiologicalReaction>
</comment>
<accession>A0A7S0KV42</accession>
<dbReference type="SUPFAM" id="SSF50249">
    <property type="entry name" value="Nucleic acid-binding proteins"/>
    <property type="match status" value="1"/>
</dbReference>
<feature type="region of interest" description="Disordered" evidence="14">
    <location>
        <begin position="583"/>
        <end position="635"/>
    </location>
</feature>
<feature type="binding site" evidence="13">
    <location>
        <begin position="446"/>
        <end position="448"/>
    </location>
    <ligand>
        <name>GTP</name>
        <dbReference type="ChEBI" id="CHEBI:37565"/>
    </ligand>
</feature>
<feature type="binding site" evidence="13">
    <location>
        <begin position="541"/>
        <end position="546"/>
    </location>
    <ligand>
        <name>GTP</name>
        <dbReference type="ChEBI" id="CHEBI:37565"/>
    </ligand>
</feature>
<reference evidence="16" key="1">
    <citation type="submission" date="2021-01" db="EMBL/GenBank/DDBJ databases">
        <authorList>
            <person name="Corre E."/>
            <person name="Pelletier E."/>
            <person name="Niang G."/>
            <person name="Scheremetjew M."/>
            <person name="Finn R."/>
            <person name="Kale V."/>
            <person name="Holt S."/>
            <person name="Cochrane G."/>
            <person name="Meng A."/>
            <person name="Brown T."/>
            <person name="Cohen L."/>
        </authorList>
    </citation>
    <scope>NUCLEOTIDE SEQUENCE</scope>
    <source>
        <strain evidence="16">CCMP494</strain>
    </source>
</reference>
<evidence type="ECO:0000256" key="7">
    <source>
        <dbReference type="ARBA" id="ARBA00023042"/>
    </source>
</evidence>
<keyword evidence="8 13" id="KW-0342">GTP-binding</keyword>
<dbReference type="PANTHER" id="PTHR10367">
    <property type="entry name" value="MRNA-CAPPING ENZYME"/>
    <property type="match status" value="1"/>
</dbReference>
<keyword evidence="3" id="KW-0507">mRNA processing</keyword>
<dbReference type="InterPro" id="IPR051029">
    <property type="entry name" value="mRNA_Capping_Enz/RNA_Phosphat"/>
</dbReference>
<dbReference type="Pfam" id="PF03919">
    <property type="entry name" value="mRNA_cap_C"/>
    <property type="match status" value="1"/>
</dbReference>
<evidence type="ECO:0000313" key="16">
    <source>
        <dbReference type="EMBL" id="CAD8593133.1"/>
    </source>
</evidence>
<dbReference type="InterPro" id="IPR001339">
    <property type="entry name" value="mRNA_cap_enzyme_adenylation"/>
</dbReference>
<evidence type="ECO:0000256" key="14">
    <source>
        <dbReference type="SAM" id="MobiDB-lite"/>
    </source>
</evidence>
<keyword evidence="5" id="KW-0548">Nucleotidyltransferase</keyword>
<evidence type="ECO:0000256" key="3">
    <source>
        <dbReference type="ARBA" id="ARBA00022664"/>
    </source>
</evidence>
<dbReference type="InterPro" id="IPR017074">
    <property type="entry name" value="mRNA_cap_enz_bifunc"/>
</dbReference>
<feature type="domain" description="Tyrosine specific protein phosphatases" evidence="15">
    <location>
        <begin position="54"/>
        <end position="126"/>
    </location>
</feature>
<dbReference type="PROSITE" id="PS00383">
    <property type="entry name" value="TYR_PHOSPHATASE_1"/>
    <property type="match status" value="1"/>
</dbReference>
<evidence type="ECO:0000256" key="13">
    <source>
        <dbReference type="PIRSR" id="PIRSR036958-3"/>
    </source>
</evidence>
<dbReference type="PIRSF" id="PIRSF036958">
    <property type="entry name" value="mRNA_capping_HCE"/>
    <property type="match status" value="1"/>
</dbReference>
<dbReference type="GO" id="GO:0005525">
    <property type="term" value="F:GTP binding"/>
    <property type="evidence" value="ECO:0007669"/>
    <property type="project" value="UniProtKB-KW"/>
</dbReference>
<dbReference type="GO" id="GO:0006370">
    <property type="term" value="P:7-methylguanosine mRNA capping"/>
    <property type="evidence" value="ECO:0007669"/>
    <property type="project" value="UniProtKB-KW"/>
</dbReference>
<dbReference type="Pfam" id="PF01331">
    <property type="entry name" value="mRNA_cap_enzyme"/>
    <property type="match status" value="1"/>
</dbReference>
<dbReference type="PROSITE" id="PS50056">
    <property type="entry name" value="TYR_PHOSPHATASE_2"/>
    <property type="match status" value="1"/>
</dbReference>